<dbReference type="CDD" id="cd09276">
    <property type="entry name" value="Rnase_HI_RT_non_LTR"/>
    <property type="match status" value="1"/>
</dbReference>
<dbReference type="InterPro" id="IPR002156">
    <property type="entry name" value="RNaseH_domain"/>
</dbReference>
<evidence type="ECO:0000313" key="2">
    <source>
        <dbReference type="EMBL" id="MPC95374.1"/>
    </source>
</evidence>
<dbReference type="EMBL" id="VSRR010101981">
    <property type="protein sequence ID" value="MPC95374.1"/>
    <property type="molecule type" value="Genomic_DNA"/>
</dbReference>
<accession>A0A5B7JST3</accession>
<organism evidence="2 3">
    <name type="scientific">Portunus trituberculatus</name>
    <name type="common">Swimming crab</name>
    <name type="synonym">Neptunus trituberculatus</name>
    <dbReference type="NCBI Taxonomy" id="210409"/>
    <lineage>
        <taxon>Eukaryota</taxon>
        <taxon>Metazoa</taxon>
        <taxon>Ecdysozoa</taxon>
        <taxon>Arthropoda</taxon>
        <taxon>Crustacea</taxon>
        <taxon>Multicrustacea</taxon>
        <taxon>Malacostraca</taxon>
        <taxon>Eumalacostraca</taxon>
        <taxon>Eucarida</taxon>
        <taxon>Decapoda</taxon>
        <taxon>Pleocyemata</taxon>
        <taxon>Brachyura</taxon>
        <taxon>Eubrachyura</taxon>
        <taxon>Portunoidea</taxon>
        <taxon>Portunidae</taxon>
        <taxon>Portuninae</taxon>
        <taxon>Portunus</taxon>
    </lineage>
</organism>
<evidence type="ECO:0000313" key="3">
    <source>
        <dbReference type="Proteomes" id="UP000324222"/>
    </source>
</evidence>
<evidence type="ECO:0000259" key="1">
    <source>
        <dbReference type="PROSITE" id="PS50879"/>
    </source>
</evidence>
<dbReference type="Proteomes" id="UP000324222">
    <property type="component" value="Unassembled WGS sequence"/>
</dbReference>
<dbReference type="GO" id="GO:0004523">
    <property type="term" value="F:RNA-DNA hybrid ribonuclease activity"/>
    <property type="evidence" value="ECO:0007669"/>
    <property type="project" value="InterPro"/>
</dbReference>
<dbReference type="GO" id="GO:0003676">
    <property type="term" value="F:nucleic acid binding"/>
    <property type="evidence" value="ECO:0007669"/>
    <property type="project" value="InterPro"/>
</dbReference>
<dbReference type="InterPro" id="IPR012337">
    <property type="entry name" value="RNaseH-like_sf"/>
</dbReference>
<dbReference type="OrthoDB" id="6390944at2759"/>
<reference evidence="2 3" key="1">
    <citation type="submission" date="2019-05" db="EMBL/GenBank/DDBJ databases">
        <title>Another draft genome of Portunus trituberculatus and its Hox gene families provides insights of decapod evolution.</title>
        <authorList>
            <person name="Jeong J.-H."/>
            <person name="Song I."/>
            <person name="Kim S."/>
            <person name="Choi T."/>
            <person name="Kim D."/>
            <person name="Ryu S."/>
            <person name="Kim W."/>
        </authorList>
    </citation>
    <scope>NUCLEOTIDE SEQUENCE [LARGE SCALE GENOMIC DNA]</scope>
    <source>
        <tissue evidence="2">Muscle</tissue>
    </source>
</reference>
<sequence>MGPNARLPRIHHGGRNVIKHVCSLLHSLHISIDEAEVVRVSPPWRVPLPAVLFTETSKEEIPVLQKQRALETIAAVTSSIPTPHRIFTDGSLQPDGRSGSAAFSPDLDPAGGCRRLPDGSSSTYWELQGVLDAVELLCQRRVNGLVICDSQSALQAITSLRPSFTTARRIISLLAKTQDHSLVIKFIWIPSHIGLSHNDK</sequence>
<keyword evidence="3" id="KW-1185">Reference proteome</keyword>
<name>A0A5B7JST3_PORTR</name>
<dbReference type="InterPro" id="IPR036397">
    <property type="entry name" value="RNaseH_sf"/>
</dbReference>
<dbReference type="SUPFAM" id="SSF53098">
    <property type="entry name" value="Ribonuclease H-like"/>
    <property type="match status" value="1"/>
</dbReference>
<dbReference type="AlphaFoldDB" id="A0A5B7JST3"/>
<dbReference type="PROSITE" id="PS50879">
    <property type="entry name" value="RNASE_H_1"/>
    <property type="match status" value="1"/>
</dbReference>
<feature type="domain" description="RNase H type-1" evidence="1">
    <location>
        <begin position="80"/>
        <end position="200"/>
    </location>
</feature>
<comment type="caution">
    <text evidence="2">The sequence shown here is derived from an EMBL/GenBank/DDBJ whole genome shotgun (WGS) entry which is preliminary data.</text>
</comment>
<dbReference type="Gene3D" id="3.30.420.10">
    <property type="entry name" value="Ribonuclease H-like superfamily/Ribonuclease H"/>
    <property type="match status" value="1"/>
</dbReference>
<proteinExistence type="predicted"/>
<protein>
    <recommendedName>
        <fullName evidence="1">RNase H type-1 domain-containing protein</fullName>
    </recommendedName>
</protein>
<gene>
    <name evidence="2" type="ORF">E2C01_090581</name>
</gene>